<comment type="caution">
    <text evidence="1">The sequence shown here is derived from an EMBL/GenBank/DDBJ whole genome shotgun (WGS) entry which is preliminary data.</text>
</comment>
<accession>A0A0J7K4V6</accession>
<name>A0A0J7K4V6_LASNI</name>
<dbReference type="AlphaFoldDB" id="A0A0J7K4V6"/>
<sequence>MRTSHVVRSTLNGRVKRNSGRSKGMSFQLRRLCSTRFLGDGSAAGPEDAPSLGLSLGVCGFGLRRGSFDFLVRPWSKVLVLLDTCYGYLSLVSSYLTLLSESN</sequence>
<evidence type="ECO:0000313" key="2">
    <source>
        <dbReference type="Proteomes" id="UP000036403"/>
    </source>
</evidence>
<dbReference type="Proteomes" id="UP000036403">
    <property type="component" value="Unassembled WGS sequence"/>
</dbReference>
<keyword evidence="2" id="KW-1185">Reference proteome</keyword>
<dbReference type="EMBL" id="LBMM01013746">
    <property type="protein sequence ID" value="KMQ85493.1"/>
    <property type="molecule type" value="Genomic_DNA"/>
</dbReference>
<proteinExistence type="predicted"/>
<evidence type="ECO:0000313" key="1">
    <source>
        <dbReference type="EMBL" id="KMQ85493.1"/>
    </source>
</evidence>
<gene>
    <name evidence="1" type="ORF">RF55_15924</name>
</gene>
<protein>
    <submittedName>
        <fullName evidence="1">Nucleoside diphosphate mitochondrial</fullName>
    </submittedName>
</protein>
<dbReference type="PaxDb" id="67767-A0A0J7K4V6"/>
<organism evidence="1 2">
    <name type="scientific">Lasius niger</name>
    <name type="common">Black garden ant</name>
    <dbReference type="NCBI Taxonomy" id="67767"/>
    <lineage>
        <taxon>Eukaryota</taxon>
        <taxon>Metazoa</taxon>
        <taxon>Ecdysozoa</taxon>
        <taxon>Arthropoda</taxon>
        <taxon>Hexapoda</taxon>
        <taxon>Insecta</taxon>
        <taxon>Pterygota</taxon>
        <taxon>Neoptera</taxon>
        <taxon>Endopterygota</taxon>
        <taxon>Hymenoptera</taxon>
        <taxon>Apocrita</taxon>
        <taxon>Aculeata</taxon>
        <taxon>Formicoidea</taxon>
        <taxon>Formicidae</taxon>
        <taxon>Formicinae</taxon>
        <taxon>Lasius</taxon>
        <taxon>Lasius</taxon>
    </lineage>
</organism>
<reference evidence="1 2" key="1">
    <citation type="submission" date="2015-04" db="EMBL/GenBank/DDBJ databases">
        <title>Lasius niger genome sequencing.</title>
        <authorList>
            <person name="Konorov E.A."/>
            <person name="Nikitin M.A."/>
            <person name="Kirill M.V."/>
            <person name="Chang P."/>
        </authorList>
    </citation>
    <scope>NUCLEOTIDE SEQUENCE [LARGE SCALE GENOMIC DNA]</scope>
    <source>
        <tissue evidence="1">Whole</tissue>
    </source>
</reference>